<evidence type="ECO:0000313" key="2">
    <source>
        <dbReference type="Proteomes" id="UP000095281"/>
    </source>
</evidence>
<dbReference type="WBParaSite" id="MhA1_Contig1311.frz3.gene19">
    <property type="protein sequence ID" value="MhA1_Contig1311.frz3.gene19"/>
    <property type="gene ID" value="MhA1_Contig1311.frz3.gene19"/>
</dbReference>
<protein>
    <submittedName>
        <fullName evidence="3">SLC12 domain-containing protein</fullName>
    </submittedName>
</protein>
<dbReference type="Proteomes" id="UP000095281">
    <property type="component" value="Unplaced"/>
</dbReference>
<feature type="region of interest" description="Disordered" evidence="1">
    <location>
        <begin position="173"/>
        <end position="232"/>
    </location>
</feature>
<accession>A0A1I8B2W4</accession>
<feature type="compositionally biased region" description="Basic residues" evidence="1">
    <location>
        <begin position="199"/>
        <end position="214"/>
    </location>
</feature>
<feature type="compositionally biased region" description="Basic and acidic residues" evidence="1">
    <location>
        <begin position="178"/>
        <end position="195"/>
    </location>
</feature>
<organism evidence="2 3">
    <name type="scientific">Meloidogyne hapla</name>
    <name type="common">Root-knot nematode worm</name>
    <dbReference type="NCBI Taxonomy" id="6305"/>
    <lineage>
        <taxon>Eukaryota</taxon>
        <taxon>Metazoa</taxon>
        <taxon>Ecdysozoa</taxon>
        <taxon>Nematoda</taxon>
        <taxon>Chromadorea</taxon>
        <taxon>Rhabditida</taxon>
        <taxon>Tylenchina</taxon>
        <taxon>Tylenchomorpha</taxon>
        <taxon>Tylenchoidea</taxon>
        <taxon>Meloidogynidae</taxon>
        <taxon>Meloidogyninae</taxon>
        <taxon>Meloidogyne</taxon>
    </lineage>
</organism>
<dbReference type="AlphaFoldDB" id="A0A1I8B2W4"/>
<evidence type="ECO:0000256" key="1">
    <source>
        <dbReference type="SAM" id="MobiDB-lite"/>
    </source>
</evidence>
<name>A0A1I8B2W4_MELHA</name>
<reference evidence="3" key="1">
    <citation type="submission" date="2016-11" db="UniProtKB">
        <authorList>
            <consortium name="WormBaseParasite"/>
        </authorList>
    </citation>
    <scope>IDENTIFICATION</scope>
</reference>
<evidence type="ECO:0000313" key="3">
    <source>
        <dbReference type="WBParaSite" id="MhA1_Contig1311.frz3.gene19"/>
    </source>
</evidence>
<keyword evidence="2" id="KW-1185">Reference proteome</keyword>
<sequence>MTNIQALTPPEEEGLGGIIRAISSVILSSKVKGLLIVIGRDALLGNINLETIQEHFSRIREICSPYHHLIILWASPPYLHSKKEEYEELIRLMTPLLAGSNIQLGFVGENGRSLGEVFRYGESFAGHRINRNGLMTEHGVKAMLAWIYSVGNFPGEKEEGRPRIHSRVVVVRPTTEPRVGRGERGRLGDSRRPADTRTPIRRHNHRPGSSRHRSPLRDRRQTYGRPSVSWRR</sequence>
<proteinExistence type="predicted"/>